<sequence>MQAYSLNFNKRVSGSRKPAHSGIRKILLILSFFVIISILIYSAVIKLRSVKITSPIATQLPAPKIYSSKGLLESLADDIQKNGGTFSVYIFDMKANKGFGINENMVITAASVTKIPILATLYKMAGEGKIDLEKIIIPQPSDIQNYGTGSIRYDPSDTPYSIKTLARLMMEKSDNTAAYLFAQIIIKRSNIQNQVDAWSLTQTDISDNKTSVYDMNLLLQKIYHGEVTSPALTKEMLDFMDVSDFDDRIPKGVDEGVRIYHKTGDDVGKIHDVGIVDLPKRPYYLGVMTTDMTNAEETKKTIAKISRKVFDFMKSL</sequence>
<evidence type="ECO:0000313" key="4">
    <source>
        <dbReference type="Proteomes" id="UP000177092"/>
    </source>
</evidence>
<proteinExistence type="predicted"/>
<feature type="domain" description="Beta-lactamase class A catalytic" evidence="2">
    <location>
        <begin position="87"/>
        <end position="289"/>
    </location>
</feature>
<dbReference type="InterPro" id="IPR045155">
    <property type="entry name" value="Beta-lactam_cat"/>
</dbReference>
<dbReference type="InterPro" id="IPR000871">
    <property type="entry name" value="Beta-lactam_class-A"/>
</dbReference>
<evidence type="ECO:0000313" key="3">
    <source>
        <dbReference type="EMBL" id="OGG21206.1"/>
    </source>
</evidence>
<dbReference type="GO" id="GO:0030655">
    <property type="term" value="P:beta-lactam antibiotic catabolic process"/>
    <property type="evidence" value="ECO:0007669"/>
    <property type="project" value="InterPro"/>
</dbReference>
<comment type="caution">
    <text evidence="3">The sequence shown here is derived from an EMBL/GenBank/DDBJ whole genome shotgun (WGS) entry which is preliminary data.</text>
</comment>
<dbReference type="InterPro" id="IPR012338">
    <property type="entry name" value="Beta-lactam/transpept-like"/>
</dbReference>
<evidence type="ECO:0000256" key="1">
    <source>
        <dbReference type="SAM" id="Phobius"/>
    </source>
</evidence>
<dbReference type="STRING" id="1798384.A3D03_04785"/>
<accession>A0A1F6A9F8</accession>
<dbReference type="Pfam" id="PF13354">
    <property type="entry name" value="Beta-lactamase2"/>
    <property type="match status" value="1"/>
</dbReference>
<dbReference type="GO" id="GO:0008800">
    <property type="term" value="F:beta-lactamase activity"/>
    <property type="evidence" value="ECO:0007669"/>
    <property type="project" value="InterPro"/>
</dbReference>
<reference evidence="3 4" key="1">
    <citation type="journal article" date="2016" name="Nat. Commun.">
        <title>Thousands of microbial genomes shed light on interconnected biogeochemical processes in an aquifer system.</title>
        <authorList>
            <person name="Anantharaman K."/>
            <person name="Brown C.T."/>
            <person name="Hug L.A."/>
            <person name="Sharon I."/>
            <person name="Castelle C.J."/>
            <person name="Probst A.J."/>
            <person name="Thomas B.C."/>
            <person name="Singh A."/>
            <person name="Wilkins M.J."/>
            <person name="Karaoz U."/>
            <person name="Brodie E.L."/>
            <person name="Williams K.H."/>
            <person name="Hubbard S.S."/>
            <person name="Banfield J.F."/>
        </authorList>
    </citation>
    <scope>NUCLEOTIDE SEQUENCE [LARGE SCALE GENOMIC DNA]</scope>
</reference>
<dbReference type="EMBL" id="MFJN01000026">
    <property type="protein sequence ID" value="OGG21206.1"/>
    <property type="molecule type" value="Genomic_DNA"/>
</dbReference>
<dbReference type="Proteomes" id="UP000177092">
    <property type="component" value="Unassembled WGS sequence"/>
</dbReference>
<organism evidence="3 4">
    <name type="scientific">Candidatus Gottesmanbacteria bacterium RIFCSPHIGHO2_02_FULL_40_13</name>
    <dbReference type="NCBI Taxonomy" id="1798384"/>
    <lineage>
        <taxon>Bacteria</taxon>
        <taxon>Candidatus Gottesmaniibacteriota</taxon>
    </lineage>
</organism>
<evidence type="ECO:0000259" key="2">
    <source>
        <dbReference type="Pfam" id="PF13354"/>
    </source>
</evidence>
<gene>
    <name evidence="3" type="ORF">A3D03_04785</name>
</gene>
<keyword evidence="1" id="KW-1133">Transmembrane helix</keyword>
<dbReference type="PANTHER" id="PTHR35333">
    <property type="entry name" value="BETA-LACTAMASE"/>
    <property type="match status" value="1"/>
</dbReference>
<feature type="transmembrane region" description="Helical" evidence="1">
    <location>
        <begin position="26"/>
        <end position="44"/>
    </location>
</feature>
<dbReference type="PANTHER" id="PTHR35333:SF3">
    <property type="entry name" value="BETA-LACTAMASE-TYPE TRANSPEPTIDASE FOLD CONTAINING PROTEIN"/>
    <property type="match status" value="1"/>
</dbReference>
<dbReference type="GO" id="GO:0046677">
    <property type="term" value="P:response to antibiotic"/>
    <property type="evidence" value="ECO:0007669"/>
    <property type="project" value="InterPro"/>
</dbReference>
<dbReference type="AlphaFoldDB" id="A0A1F6A9F8"/>
<protein>
    <recommendedName>
        <fullName evidence="2">Beta-lactamase class A catalytic domain-containing protein</fullName>
    </recommendedName>
</protein>
<keyword evidence="1" id="KW-0472">Membrane</keyword>
<name>A0A1F6A9F8_9BACT</name>
<dbReference type="Gene3D" id="3.40.710.10">
    <property type="entry name" value="DD-peptidase/beta-lactamase superfamily"/>
    <property type="match status" value="1"/>
</dbReference>
<keyword evidence="1" id="KW-0812">Transmembrane</keyword>
<dbReference type="SUPFAM" id="SSF56601">
    <property type="entry name" value="beta-lactamase/transpeptidase-like"/>
    <property type="match status" value="1"/>
</dbReference>